<keyword evidence="3" id="KW-1185">Reference proteome</keyword>
<evidence type="ECO:0000313" key="2">
    <source>
        <dbReference type="EMBL" id="KAJ1372831.1"/>
    </source>
</evidence>
<keyword evidence="1" id="KW-1133">Transmembrane helix</keyword>
<comment type="caution">
    <text evidence="2">The sequence shown here is derived from an EMBL/GenBank/DDBJ whole genome shotgun (WGS) entry which is preliminary data.</text>
</comment>
<proteinExistence type="predicted"/>
<keyword evidence="1" id="KW-0812">Transmembrane</keyword>
<dbReference type="EMBL" id="JAHQIW010007195">
    <property type="protein sequence ID" value="KAJ1372831.1"/>
    <property type="molecule type" value="Genomic_DNA"/>
</dbReference>
<evidence type="ECO:0000256" key="1">
    <source>
        <dbReference type="SAM" id="Phobius"/>
    </source>
</evidence>
<reference evidence="2" key="1">
    <citation type="submission" date="2021-06" db="EMBL/GenBank/DDBJ databases">
        <title>Parelaphostrongylus tenuis whole genome reference sequence.</title>
        <authorList>
            <person name="Garwood T.J."/>
            <person name="Larsen P.A."/>
            <person name="Fountain-Jones N.M."/>
            <person name="Garbe J.R."/>
            <person name="Macchietto M.G."/>
            <person name="Kania S.A."/>
            <person name="Gerhold R.W."/>
            <person name="Richards J.E."/>
            <person name="Wolf T.M."/>
        </authorList>
    </citation>
    <scope>NUCLEOTIDE SEQUENCE</scope>
    <source>
        <strain evidence="2">MNPRO001-30</strain>
        <tissue evidence="2">Meninges</tissue>
    </source>
</reference>
<dbReference type="PROSITE" id="PS51257">
    <property type="entry name" value="PROKAR_LIPOPROTEIN"/>
    <property type="match status" value="1"/>
</dbReference>
<protein>
    <submittedName>
        <fullName evidence="2">Uncharacterized protein</fullName>
    </submittedName>
</protein>
<accession>A0AAD5WK65</accession>
<keyword evidence="1" id="KW-0472">Membrane</keyword>
<name>A0AAD5WK65_PARTN</name>
<dbReference type="AlphaFoldDB" id="A0AAD5WK65"/>
<feature type="transmembrane region" description="Helical" evidence="1">
    <location>
        <begin position="6"/>
        <end position="24"/>
    </location>
</feature>
<evidence type="ECO:0000313" key="3">
    <source>
        <dbReference type="Proteomes" id="UP001196413"/>
    </source>
</evidence>
<dbReference type="Proteomes" id="UP001196413">
    <property type="component" value="Unassembled WGS sequence"/>
</dbReference>
<organism evidence="2 3">
    <name type="scientific">Parelaphostrongylus tenuis</name>
    <name type="common">Meningeal worm</name>
    <dbReference type="NCBI Taxonomy" id="148309"/>
    <lineage>
        <taxon>Eukaryota</taxon>
        <taxon>Metazoa</taxon>
        <taxon>Ecdysozoa</taxon>
        <taxon>Nematoda</taxon>
        <taxon>Chromadorea</taxon>
        <taxon>Rhabditida</taxon>
        <taxon>Rhabditina</taxon>
        <taxon>Rhabditomorpha</taxon>
        <taxon>Strongyloidea</taxon>
        <taxon>Metastrongylidae</taxon>
        <taxon>Parelaphostrongylus</taxon>
    </lineage>
</organism>
<gene>
    <name evidence="2" type="ORF">KIN20_035113</name>
</gene>
<sequence>MEQRLLISYIVIAMSVIFASCQFVQQPQEMKYFVLDDLNDGEYSPVEVKRGNSERKQFYAWAGKRSNSDVAKRKQFYAWAGK</sequence>